<feature type="transmembrane region" description="Helical" evidence="5">
    <location>
        <begin position="20"/>
        <end position="40"/>
    </location>
</feature>
<feature type="transmembrane region" description="Helical" evidence="5">
    <location>
        <begin position="305"/>
        <end position="325"/>
    </location>
</feature>
<dbReference type="PANTHER" id="PTHR23542:SF1">
    <property type="entry name" value="MAJOR FACILITATOR SUPERFAMILY (MFS) PROFILE DOMAIN-CONTAINING PROTEIN"/>
    <property type="match status" value="1"/>
</dbReference>
<feature type="transmembrane region" description="Helical" evidence="5">
    <location>
        <begin position="368"/>
        <end position="391"/>
    </location>
</feature>
<feature type="domain" description="Major facilitator superfamily (MFS) profile" evidence="6">
    <location>
        <begin position="213"/>
        <end position="410"/>
    </location>
</feature>
<reference evidence="8" key="1">
    <citation type="journal article" date="2019" name="Int. J. Syst. Evol. Microbiol.">
        <title>The Global Catalogue of Microorganisms (GCM) 10K type strain sequencing project: providing services to taxonomists for standard genome sequencing and annotation.</title>
        <authorList>
            <consortium name="The Broad Institute Genomics Platform"/>
            <consortium name="The Broad Institute Genome Sequencing Center for Infectious Disease"/>
            <person name="Wu L."/>
            <person name="Ma J."/>
        </authorList>
    </citation>
    <scope>NUCLEOTIDE SEQUENCE [LARGE SCALE GENOMIC DNA]</scope>
    <source>
        <strain evidence="8">CGMCC 4.7317</strain>
    </source>
</reference>
<comment type="caution">
    <text evidence="7">The sequence shown here is derived from an EMBL/GenBank/DDBJ whole genome shotgun (WGS) entry which is preliminary data.</text>
</comment>
<dbReference type="PROSITE" id="PS50850">
    <property type="entry name" value="MFS"/>
    <property type="match status" value="1"/>
</dbReference>
<dbReference type="InterPro" id="IPR020846">
    <property type="entry name" value="MFS_dom"/>
</dbReference>
<evidence type="ECO:0000313" key="7">
    <source>
        <dbReference type="EMBL" id="MFC6238241.1"/>
    </source>
</evidence>
<keyword evidence="3 5" id="KW-1133">Transmembrane helix</keyword>
<dbReference type="Gene3D" id="1.20.1250.20">
    <property type="entry name" value="MFS general substrate transporter like domains"/>
    <property type="match status" value="2"/>
</dbReference>
<feature type="transmembrane region" description="Helical" evidence="5">
    <location>
        <begin position="163"/>
        <end position="188"/>
    </location>
</feature>
<accession>A0ABW1T0K7</accession>
<evidence type="ECO:0000313" key="8">
    <source>
        <dbReference type="Proteomes" id="UP001596138"/>
    </source>
</evidence>
<gene>
    <name evidence="7" type="ORF">ACFQGU_10150</name>
</gene>
<name>A0ABW1T0K7_9ACTN</name>
<comment type="subcellular location">
    <subcellularLocation>
        <location evidence="1">Cell membrane</location>
        <topology evidence="1">Multi-pass membrane protein</topology>
    </subcellularLocation>
</comment>
<feature type="transmembrane region" description="Helical" evidence="5">
    <location>
        <begin position="337"/>
        <end position="356"/>
    </location>
</feature>
<dbReference type="Pfam" id="PF07690">
    <property type="entry name" value="MFS_1"/>
    <property type="match status" value="1"/>
</dbReference>
<feature type="transmembrane region" description="Helical" evidence="5">
    <location>
        <begin position="209"/>
        <end position="230"/>
    </location>
</feature>
<keyword evidence="4 5" id="KW-0472">Membrane</keyword>
<dbReference type="Proteomes" id="UP001596138">
    <property type="component" value="Unassembled WGS sequence"/>
</dbReference>
<protein>
    <submittedName>
        <fullName evidence="7">MFS transporter</fullName>
    </submittedName>
</protein>
<organism evidence="7 8">
    <name type="scientific">Longivirga aurantiaca</name>
    <dbReference type="NCBI Taxonomy" id="1837743"/>
    <lineage>
        <taxon>Bacteria</taxon>
        <taxon>Bacillati</taxon>
        <taxon>Actinomycetota</taxon>
        <taxon>Actinomycetes</taxon>
        <taxon>Sporichthyales</taxon>
        <taxon>Sporichthyaceae</taxon>
        <taxon>Longivirga</taxon>
    </lineage>
</organism>
<feature type="transmembrane region" description="Helical" evidence="5">
    <location>
        <begin position="250"/>
        <end position="270"/>
    </location>
</feature>
<dbReference type="PANTHER" id="PTHR23542">
    <property type="match status" value="1"/>
</dbReference>
<proteinExistence type="predicted"/>
<evidence type="ECO:0000256" key="3">
    <source>
        <dbReference type="ARBA" id="ARBA00022989"/>
    </source>
</evidence>
<dbReference type="EMBL" id="JBHSTI010000008">
    <property type="protein sequence ID" value="MFC6238241.1"/>
    <property type="molecule type" value="Genomic_DNA"/>
</dbReference>
<feature type="transmembrane region" description="Helical" evidence="5">
    <location>
        <begin position="46"/>
        <end position="67"/>
    </location>
</feature>
<evidence type="ECO:0000256" key="4">
    <source>
        <dbReference type="ARBA" id="ARBA00023136"/>
    </source>
</evidence>
<dbReference type="SUPFAM" id="SSF103473">
    <property type="entry name" value="MFS general substrate transporter"/>
    <property type="match status" value="1"/>
</dbReference>
<evidence type="ECO:0000256" key="2">
    <source>
        <dbReference type="ARBA" id="ARBA00022692"/>
    </source>
</evidence>
<keyword evidence="2 5" id="KW-0812">Transmembrane</keyword>
<dbReference type="RefSeq" id="WP_386766283.1">
    <property type="nucleotide sequence ID" value="NZ_JBHSTI010000008.1"/>
</dbReference>
<feature type="transmembrane region" description="Helical" evidence="5">
    <location>
        <begin position="79"/>
        <end position="100"/>
    </location>
</feature>
<feature type="transmembrane region" description="Helical" evidence="5">
    <location>
        <begin position="282"/>
        <end position="299"/>
    </location>
</feature>
<keyword evidence="8" id="KW-1185">Reference proteome</keyword>
<evidence type="ECO:0000256" key="1">
    <source>
        <dbReference type="ARBA" id="ARBA00004651"/>
    </source>
</evidence>
<sequence length="410" mass="42626">MLRPYLDLLRRPGTFRFSFAAFVARLPMSMLGLGVVLFLTLRGESYTVAAAVSATGALANALVGPFVARYIDRYSQHRVLPLVVTGAVTLQLTFVVLVLVDAPVWTWFVSFAIGEALVPNFGSLARARWAHVLDEPKDVRTAFAFESVVDEVVFVAGPPLATLLAISLVTWGAIGASIVLLTIGALLLAPLRATEPPAAGNAHVGGRAAIRYAGVPLIVGVFFFVGSVFGSSEVVTVAFAAEYDVRGWTGLLLALYALGSGIAGLTLGALHLRTPLPTQFRTYLLLVALVSVPFPFIGSPALLGVAAFVAGFAVAPSLITGFALVERLVPSQRLTEGLTVVMAGLTVGFATGTSVSGPIIDAYGASTAYWVLVVSSIMAALIGAAGTPYLVRSLAGADSDNGVDAHGDPV</sequence>
<dbReference type="InterPro" id="IPR011701">
    <property type="entry name" value="MFS"/>
</dbReference>
<evidence type="ECO:0000256" key="5">
    <source>
        <dbReference type="SAM" id="Phobius"/>
    </source>
</evidence>
<dbReference type="InterPro" id="IPR036259">
    <property type="entry name" value="MFS_trans_sf"/>
</dbReference>
<evidence type="ECO:0000259" key="6">
    <source>
        <dbReference type="PROSITE" id="PS50850"/>
    </source>
</evidence>